<protein>
    <submittedName>
        <fullName evidence="3">DUF4349 domain-containing protein</fullName>
    </submittedName>
</protein>
<dbReference type="OrthoDB" id="5381491at2"/>
<dbReference type="InterPro" id="IPR025645">
    <property type="entry name" value="DUF4349"/>
</dbReference>
<dbReference type="EMBL" id="SOZE01000049">
    <property type="protein sequence ID" value="TFF33305.1"/>
    <property type="molecule type" value="Genomic_DNA"/>
</dbReference>
<comment type="caution">
    <text evidence="3">The sequence shown here is derived from an EMBL/GenBank/DDBJ whole genome shotgun (WGS) entry which is preliminary data.</text>
</comment>
<keyword evidence="1" id="KW-0812">Transmembrane</keyword>
<keyword evidence="1" id="KW-0472">Membrane</keyword>
<feature type="transmembrane region" description="Helical" evidence="1">
    <location>
        <begin position="287"/>
        <end position="308"/>
    </location>
</feature>
<dbReference type="RefSeq" id="WP_133236612.1">
    <property type="nucleotide sequence ID" value="NZ_SOZE01000049.1"/>
</dbReference>
<proteinExistence type="predicted"/>
<gene>
    <name evidence="3" type="ORF">E2R66_26560</name>
</gene>
<evidence type="ECO:0000259" key="2">
    <source>
        <dbReference type="Pfam" id="PF14257"/>
    </source>
</evidence>
<keyword evidence="4" id="KW-1185">Reference proteome</keyword>
<name>A0A4Y8S3S4_9SPHI</name>
<organism evidence="3 4">
    <name type="scientific">Mucilaginibacter psychrotolerans</name>
    <dbReference type="NCBI Taxonomy" id="1524096"/>
    <lineage>
        <taxon>Bacteria</taxon>
        <taxon>Pseudomonadati</taxon>
        <taxon>Bacteroidota</taxon>
        <taxon>Sphingobacteriia</taxon>
        <taxon>Sphingobacteriales</taxon>
        <taxon>Sphingobacteriaceae</taxon>
        <taxon>Mucilaginibacter</taxon>
    </lineage>
</organism>
<evidence type="ECO:0000313" key="4">
    <source>
        <dbReference type="Proteomes" id="UP000297540"/>
    </source>
</evidence>
<evidence type="ECO:0000313" key="3">
    <source>
        <dbReference type="EMBL" id="TFF33305.1"/>
    </source>
</evidence>
<sequence>MKTYLIFLPALMCLVACNKKPHPEAFAVTVDSVALDDSPKSLNLIMPPKPKLSAVRFPPPVVVPDAEQMTVSADNAIDEPVGNADVHQVAADKPAATIEKKIIKTGDIRFETGDVAATRKQILASLKKQGGYVEEDNQTDNGNDNRKEFVLSVKIPAANFDAFLGSVASTATKIDSKNISIKDVSTEFIDTKTRLENKKLLEARYLELLKRATKISEMLEIENKLADIRSDIESTQGQFNYLNKQVAYSSLSITFYTTQPAQVETSVGFWYKLKESFSDGYTLLQSLFFGVLSLWPYWFVLFGFYLLIKRWRNRRKAAKGA</sequence>
<evidence type="ECO:0000256" key="1">
    <source>
        <dbReference type="SAM" id="Phobius"/>
    </source>
</evidence>
<dbReference type="AlphaFoldDB" id="A0A4Y8S3S4"/>
<reference evidence="3 4" key="1">
    <citation type="journal article" date="2017" name="Int. J. Syst. Evol. Microbiol.">
        <title>Mucilaginibacterpsychrotolerans sp. nov., isolated from peatlands.</title>
        <authorList>
            <person name="Deng Y."/>
            <person name="Shen L."/>
            <person name="Xu B."/>
            <person name="Liu Y."/>
            <person name="Gu Z."/>
            <person name="Liu H."/>
            <person name="Zhou Y."/>
        </authorList>
    </citation>
    <scope>NUCLEOTIDE SEQUENCE [LARGE SCALE GENOMIC DNA]</scope>
    <source>
        <strain evidence="3 4">NH7-4</strain>
    </source>
</reference>
<keyword evidence="1" id="KW-1133">Transmembrane helix</keyword>
<dbReference type="Pfam" id="PF14257">
    <property type="entry name" value="DUF4349"/>
    <property type="match status" value="1"/>
</dbReference>
<accession>A0A4Y8S3S4</accession>
<feature type="domain" description="DUF4349" evidence="2">
    <location>
        <begin position="100"/>
        <end position="308"/>
    </location>
</feature>
<dbReference type="Proteomes" id="UP000297540">
    <property type="component" value="Unassembled WGS sequence"/>
</dbReference>